<proteinExistence type="predicted"/>
<keyword evidence="4" id="KW-0418">Kinase</keyword>
<gene>
    <name evidence="4" type="ORF">ACHHYP_04215</name>
</gene>
<dbReference type="SMART" id="SM00220">
    <property type="entry name" value="S_TKc"/>
    <property type="match status" value="1"/>
</dbReference>
<feature type="domain" description="Protein kinase" evidence="3">
    <location>
        <begin position="428"/>
        <end position="710"/>
    </location>
</feature>
<name>A0A1V9ZPG6_ACHHY</name>
<dbReference type="OrthoDB" id="69842at2759"/>
<dbReference type="AlphaFoldDB" id="A0A1V9ZPG6"/>
<feature type="transmembrane region" description="Helical" evidence="1">
    <location>
        <begin position="340"/>
        <end position="362"/>
    </location>
</feature>
<keyword evidence="4" id="KW-0808">Transferase</keyword>
<keyword evidence="2" id="KW-0732">Signal</keyword>
<feature type="signal peptide" evidence="2">
    <location>
        <begin position="1"/>
        <end position="18"/>
    </location>
</feature>
<dbReference type="GO" id="GO:0004674">
    <property type="term" value="F:protein serine/threonine kinase activity"/>
    <property type="evidence" value="ECO:0007669"/>
    <property type="project" value="TreeGrafter"/>
</dbReference>
<reference evidence="4 5" key="1">
    <citation type="journal article" date="2014" name="Genome Biol. Evol.">
        <title>The secreted proteins of Achlya hypogyna and Thraustotheca clavata identify the ancestral oomycete secretome and reveal gene acquisitions by horizontal gene transfer.</title>
        <authorList>
            <person name="Misner I."/>
            <person name="Blouin N."/>
            <person name="Leonard G."/>
            <person name="Richards T.A."/>
            <person name="Lane C.E."/>
        </authorList>
    </citation>
    <scope>NUCLEOTIDE SEQUENCE [LARGE SCALE GENOMIC DNA]</scope>
    <source>
        <strain evidence="4 5">ATCC 48635</strain>
    </source>
</reference>
<dbReference type="PROSITE" id="PS00108">
    <property type="entry name" value="PROTEIN_KINASE_ST"/>
    <property type="match status" value="1"/>
</dbReference>
<dbReference type="InterPro" id="IPR001245">
    <property type="entry name" value="Ser-Thr/Tyr_kinase_cat_dom"/>
</dbReference>
<dbReference type="InterPro" id="IPR011009">
    <property type="entry name" value="Kinase-like_dom_sf"/>
</dbReference>
<protein>
    <submittedName>
        <fullName evidence="4">Protein kinase</fullName>
    </submittedName>
</protein>
<dbReference type="Gene3D" id="1.10.510.10">
    <property type="entry name" value="Transferase(Phosphotransferase) domain 1"/>
    <property type="match status" value="1"/>
</dbReference>
<dbReference type="PANTHER" id="PTHR44329">
    <property type="entry name" value="SERINE/THREONINE-PROTEIN KINASE TNNI3K-RELATED"/>
    <property type="match status" value="1"/>
</dbReference>
<feature type="chain" id="PRO_5013343053" evidence="2">
    <location>
        <begin position="19"/>
        <end position="710"/>
    </location>
</feature>
<dbReference type="InterPro" id="IPR008271">
    <property type="entry name" value="Ser/Thr_kinase_AS"/>
</dbReference>
<dbReference type="Proteomes" id="UP000243579">
    <property type="component" value="Unassembled WGS sequence"/>
</dbReference>
<accession>A0A1V9ZPG6</accession>
<evidence type="ECO:0000256" key="2">
    <source>
        <dbReference type="SAM" id="SignalP"/>
    </source>
</evidence>
<sequence length="710" mass="78196">MALGVITTVLSFALSASSLCPYEDISGDVLVADATCRDDTICIVDSSCIVSKALNNGGNPRFRNVNAIGNMRFYQLDTLNILDSKSVTIKEMELPPALTTLSFVNVSQIDLDYTSFTKWDSLEYLHFASAKNIKIPTNIQWPKNLQEIVFEGCQVSSIPTNFPSTLVTLGMQGNGIEDINSLPSGVTLPKELGLEQSPDHHRQRLASVYISDAIVKSKASHVRQCPALIQHHIFVRNLRPEEVLTQNKSDIGDCPALKNITIDEATYTALNALPPYDGKADNPTGYNVTNDVATNEAACVAQNGQIKALWKSSSKYLVNVCVKSSSAPTEASSNSTIHNVVVVVSVCVSVVVAAVVIAVFLVQRRRKHQIPRVSGPKSLPTGRGDRSCDLINTGMSSHTNSLVFADADVVLDVKPLLPHRLELTDLHVVSKKPLASGAFGEVWLGIYGGQQVAIKRMKNQEARMVQNFIDEIVLMSQMCSDYIVKFVGASWTRPIEIECVVEYMDLGDLRSLLVAHPPSEFTWVQKYESIVSIVRGLVYLHTYKPSIIHRDLKSRNVLLDSKKGTKLSDFGTSRAAEEDDTMTNGVGTYQWMAPEVITSSRYSAAADIYSFGKRIRWWLYAMRASAAGIILSELCSHQLPFADMRLPETNMPLTRQYVVAGVQSGTLHPSFAGEDVPTWVADIGMKCLQLREEDRPTALMLTSMLRSYQP</sequence>
<dbReference type="InterPro" id="IPR051681">
    <property type="entry name" value="Ser/Thr_Kinases-Pseudokinases"/>
</dbReference>
<keyword evidence="1" id="KW-1133">Transmembrane helix</keyword>
<dbReference type="STRING" id="1202772.A0A1V9ZPG6"/>
<comment type="caution">
    <text evidence="4">The sequence shown here is derived from an EMBL/GenBank/DDBJ whole genome shotgun (WGS) entry which is preliminary data.</text>
</comment>
<organism evidence="4 5">
    <name type="scientific">Achlya hypogyna</name>
    <name type="common">Oomycete</name>
    <name type="synonym">Protoachlya hypogyna</name>
    <dbReference type="NCBI Taxonomy" id="1202772"/>
    <lineage>
        <taxon>Eukaryota</taxon>
        <taxon>Sar</taxon>
        <taxon>Stramenopiles</taxon>
        <taxon>Oomycota</taxon>
        <taxon>Saprolegniomycetes</taxon>
        <taxon>Saprolegniales</taxon>
        <taxon>Achlyaceae</taxon>
        <taxon>Achlya</taxon>
    </lineage>
</organism>
<dbReference type="Gene3D" id="3.30.200.20">
    <property type="entry name" value="Phosphorylase Kinase, domain 1"/>
    <property type="match status" value="1"/>
</dbReference>
<dbReference type="SUPFAM" id="SSF56112">
    <property type="entry name" value="Protein kinase-like (PK-like)"/>
    <property type="match status" value="1"/>
</dbReference>
<dbReference type="SUPFAM" id="SSF52058">
    <property type="entry name" value="L domain-like"/>
    <property type="match status" value="1"/>
</dbReference>
<evidence type="ECO:0000313" key="5">
    <source>
        <dbReference type="Proteomes" id="UP000243579"/>
    </source>
</evidence>
<evidence type="ECO:0000313" key="4">
    <source>
        <dbReference type="EMBL" id="OQR99876.1"/>
    </source>
</evidence>
<dbReference type="PROSITE" id="PS50011">
    <property type="entry name" value="PROTEIN_KINASE_DOM"/>
    <property type="match status" value="1"/>
</dbReference>
<dbReference type="InterPro" id="IPR032675">
    <property type="entry name" value="LRR_dom_sf"/>
</dbReference>
<keyword evidence="1" id="KW-0812">Transmembrane</keyword>
<dbReference type="EMBL" id="JNBR01000037">
    <property type="protein sequence ID" value="OQR99876.1"/>
    <property type="molecule type" value="Genomic_DNA"/>
</dbReference>
<dbReference type="PANTHER" id="PTHR44329:SF214">
    <property type="entry name" value="PROTEIN KINASE DOMAIN-CONTAINING PROTEIN"/>
    <property type="match status" value="1"/>
</dbReference>
<dbReference type="Pfam" id="PF07714">
    <property type="entry name" value="PK_Tyr_Ser-Thr"/>
    <property type="match status" value="1"/>
</dbReference>
<dbReference type="InterPro" id="IPR000719">
    <property type="entry name" value="Prot_kinase_dom"/>
</dbReference>
<keyword evidence="5" id="KW-1185">Reference proteome</keyword>
<dbReference type="GO" id="GO:0005524">
    <property type="term" value="F:ATP binding"/>
    <property type="evidence" value="ECO:0007669"/>
    <property type="project" value="InterPro"/>
</dbReference>
<evidence type="ECO:0000256" key="1">
    <source>
        <dbReference type="SAM" id="Phobius"/>
    </source>
</evidence>
<evidence type="ECO:0000259" key="3">
    <source>
        <dbReference type="PROSITE" id="PS50011"/>
    </source>
</evidence>
<dbReference type="Gene3D" id="3.80.10.10">
    <property type="entry name" value="Ribonuclease Inhibitor"/>
    <property type="match status" value="1"/>
</dbReference>
<keyword evidence="1" id="KW-0472">Membrane</keyword>